<evidence type="ECO:0000313" key="4">
    <source>
        <dbReference type="Proteomes" id="UP000217289"/>
    </source>
</evidence>
<evidence type="ECO:0000256" key="2">
    <source>
        <dbReference type="SAM" id="SignalP"/>
    </source>
</evidence>
<feature type="signal peptide" evidence="2">
    <location>
        <begin position="1"/>
        <end position="20"/>
    </location>
</feature>
<sequence>MSARALLLSGVLLLSGRAAAADDAPWFQPLMVGELDYRVTSAAVEGETGFALGRFRVGVRARPRPWIHVVGTVEWAAEKPALTDALIVFTPTDEVWLRLGYGKTPLFASAKEPAVESLSIPELSLPVRALWPRRDLGLEVRWAPRAWPLDAWLRLGNGSPSPLGNDNTAPSVDARVDALLGGTSWGMRLGGGVHAEDAFDRAGVSGTTATGFLFYRPVPVSGGRLVSEAHAVLWSGPLRVMAEGGAAWERRSRDTDGDPRTPREPLPGIRAQGASVEASWMVRGHRRDGLWPEGAPPTTEGGWGGGAVEVAGRVERLSLGLGAADVTPGGASGGAVAVRWWATDFLAVGTAGYFLRYDQPPIEEPGRRDSWLLLTRVTVSLR</sequence>
<dbReference type="AlphaFoldDB" id="A0A250I621"/>
<gene>
    <name evidence="3" type="ORF">MEBOL_000050</name>
</gene>
<feature type="region of interest" description="Disordered" evidence="1">
    <location>
        <begin position="245"/>
        <end position="268"/>
    </location>
</feature>
<evidence type="ECO:0008006" key="5">
    <source>
        <dbReference type="Google" id="ProtNLM"/>
    </source>
</evidence>
<dbReference type="Gene3D" id="2.40.160.10">
    <property type="entry name" value="Porin"/>
    <property type="match status" value="1"/>
</dbReference>
<accession>A0A250I621</accession>
<keyword evidence="4" id="KW-1185">Reference proteome</keyword>
<name>A0A250I621_9BACT</name>
<feature type="compositionally biased region" description="Basic and acidic residues" evidence="1">
    <location>
        <begin position="248"/>
        <end position="263"/>
    </location>
</feature>
<protein>
    <recommendedName>
        <fullName evidence="5">Porin</fullName>
    </recommendedName>
</protein>
<dbReference type="EMBL" id="CP022163">
    <property type="protein sequence ID" value="ATB26622.1"/>
    <property type="molecule type" value="Genomic_DNA"/>
</dbReference>
<dbReference type="OrthoDB" id="5494103at2"/>
<reference evidence="3 4" key="1">
    <citation type="submission" date="2017-06" db="EMBL/GenBank/DDBJ databases">
        <authorList>
            <person name="Kim H.J."/>
            <person name="Triplett B.A."/>
        </authorList>
    </citation>
    <scope>NUCLEOTIDE SEQUENCE [LARGE SCALE GENOMIC DNA]</scope>
    <source>
        <strain evidence="3 4">DSM 14713</strain>
    </source>
</reference>
<dbReference type="InterPro" id="IPR023614">
    <property type="entry name" value="Porin_dom_sf"/>
</dbReference>
<proteinExistence type="predicted"/>
<evidence type="ECO:0000313" key="3">
    <source>
        <dbReference type="EMBL" id="ATB26622.1"/>
    </source>
</evidence>
<dbReference type="KEGG" id="mbd:MEBOL_000050"/>
<organism evidence="3 4">
    <name type="scientific">Melittangium boletus DSM 14713</name>
    <dbReference type="NCBI Taxonomy" id="1294270"/>
    <lineage>
        <taxon>Bacteria</taxon>
        <taxon>Pseudomonadati</taxon>
        <taxon>Myxococcota</taxon>
        <taxon>Myxococcia</taxon>
        <taxon>Myxococcales</taxon>
        <taxon>Cystobacterineae</taxon>
        <taxon>Archangiaceae</taxon>
        <taxon>Melittangium</taxon>
    </lineage>
</organism>
<dbReference type="RefSeq" id="WP_095975533.1">
    <property type="nucleotide sequence ID" value="NZ_CP022163.1"/>
</dbReference>
<evidence type="ECO:0000256" key="1">
    <source>
        <dbReference type="SAM" id="MobiDB-lite"/>
    </source>
</evidence>
<feature type="chain" id="PRO_5013395320" description="Porin" evidence="2">
    <location>
        <begin position="21"/>
        <end position="382"/>
    </location>
</feature>
<keyword evidence="2" id="KW-0732">Signal</keyword>
<dbReference type="Proteomes" id="UP000217289">
    <property type="component" value="Chromosome"/>
</dbReference>